<protein>
    <submittedName>
        <fullName evidence="1">Uncharacterized protein</fullName>
    </submittedName>
</protein>
<evidence type="ECO:0000313" key="2">
    <source>
        <dbReference type="Proteomes" id="UP000499080"/>
    </source>
</evidence>
<sequence>MRNPFVVETMRAAHPPKEEINSSFVSRRSGGINLPKDQRRLIPFNEIRARFRCWCDLRKERRENCPISFNSDSSGFVAAKTRDGLHGRAI</sequence>
<name>A0A4Y2I9G7_ARAVE</name>
<organism evidence="1 2">
    <name type="scientific">Araneus ventricosus</name>
    <name type="common">Orbweaver spider</name>
    <name type="synonym">Epeira ventricosa</name>
    <dbReference type="NCBI Taxonomy" id="182803"/>
    <lineage>
        <taxon>Eukaryota</taxon>
        <taxon>Metazoa</taxon>
        <taxon>Ecdysozoa</taxon>
        <taxon>Arthropoda</taxon>
        <taxon>Chelicerata</taxon>
        <taxon>Arachnida</taxon>
        <taxon>Araneae</taxon>
        <taxon>Araneomorphae</taxon>
        <taxon>Entelegynae</taxon>
        <taxon>Araneoidea</taxon>
        <taxon>Araneidae</taxon>
        <taxon>Araneus</taxon>
    </lineage>
</organism>
<proteinExistence type="predicted"/>
<keyword evidence="2" id="KW-1185">Reference proteome</keyword>
<dbReference type="EMBL" id="BGPR01002478">
    <property type="protein sequence ID" value="GBM74140.1"/>
    <property type="molecule type" value="Genomic_DNA"/>
</dbReference>
<accession>A0A4Y2I9G7</accession>
<evidence type="ECO:0000313" key="1">
    <source>
        <dbReference type="EMBL" id="GBM74140.1"/>
    </source>
</evidence>
<reference evidence="1 2" key="1">
    <citation type="journal article" date="2019" name="Sci. Rep.">
        <title>Orb-weaving spider Araneus ventricosus genome elucidates the spidroin gene catalogue.</title>
        <authorList>
            <person name="Kono N."/>
            <person name="Nakamura H."/>
            <person name="Ohtoshi R."/>
            <person name="Moran D.A.P."/>
            <person name="Shinohara A."/>
            <person name="Yoshida Y."/>
            <person name="Fujiwara M."/>
            <person name="Mori M."/>
            <person name="Tomita M."/>
            <person name="Arakawa K."/>
        </authorList>
    </citation>
    <scope>NUCLEOTIDE SEQUENCE [LARGE SCALE GENOMIC DNA]</scope>
</reference>
<dbReference type="Proteomes" id="UP000499080">
    <property type="component" value="Unassembled WGS sequence"/>
</dbReference>
<comment type="caution">
    <text evidence="1">The sequence shown here is derived from an EMBL/GenBank/DDBJ whole genome shotgun (WGS) entry which is preliminary data.</text>
</comment>
<dbReference type="AlphaFoldDB" id="A0A4Y2I9G7"/>
<gene>
    <name evidence="1" type="ORF">AVEN_216152_1</name>
</gene>